<comment type="subcellular location">
    <subcellularLocation>
        <location evidence="1">Cell membrane</location>
        <topology evidence="1">Single-pass type II membrane protein</topology>
    </subcellularLocation>
</comment>
<dbReference type="PANTHER" id="PTHR45710:SF35">
    <property type="entry name" value="C-TYPE LECTIN DOMAIN FAMILY 2 MEMBER D"/>
    <property type="match status" value="1"/>
</dbReference>
<feature type="region of interest" description="Disordered" evidence="3">
    <location>
        <begin position="164"/>
        <end position="189"/>
    </location>
</feature>
<dbReference type="Proteomes" id="UP000827986">
    <property type="component" value="Unassembled WGS sequence"/>
</dbReference>
<dbReference type="InterPro" id="IPR050828">
    <property type="entry name" value="C-type_lectin/matrix_domain"/>
</dbReference>
<keyword evidence="2" id="KW-0430">Lectin</keyword>
<sequence>MVLYRYRDTVNDVWVHGVGYWPGPQSPKPAAQKVLVAVLGAVTALLVLTLIVTTAALAGGKSTPCLAAVACPEGWVGCGGKCYYFSELEGNWSSSQSHCSSLGASLAGIDTLQKKAFMLRYKGLPDHWIGLRREQDQPWKWPNGTEFNNLRGMEKVAVSAQSDQLLAPNGKGEPERREAEPGYWPGPQSSKPAAQKVLVAVLGAVIALLVLTLIVTTAALAGGKSTPCLAAIACPKGWVGYGGKCYYFSELEGNWSSSQSHCSSLSASLAGIDTLQEKAFMLRYKGLPDHWIGLWREQDQPWKWPNGTEFNNLFEVRGGGDCAYLNEKGVVSSSRCYTRRNWICSKPDVTMKRNDNSAGRD</sequence>
<dbReference type="SMART" id="SM00034">
    <property type="entry name" value="CLECT"/>
    <property type="match status" value="2"/>
</dbReference>
<evidence type="ECO:0000256" key="3">
    <source>
        <dbReference type="SAM" id="MobiDB-lite"/>
    </source>
</evidence>
<proteinExistence type="predicted"/>
<name>A0A9D4B698_9SAUR</name>
<dbReference type="GO" id="GO:0005886">
    <property type="term" value="C:plasma membrane"/>
    <property type="evidence" value="ECO:0007669"/>
    <property type="project" value="UniProtKB-SubCell"/>
</dbReference>
<evidence type="ECO:0000256" key="2">
    <source>
        <dbReference type="ARBA" id="ARBA00022734"/>
    </source>
</evidence>
<protein>
    <recommendedName>
        <fullName evidence="5">C-type lectin domain-containing protein</fullName>
    </recommendedName>
</protein>
<evidence type="ECO:0000256" key="1">
    <source>
        <dbReference type="ARBA" id="ARBA00004401"/>
    </source>
</evidence>
<keyword evidence="7" id="KW-1185">Reference proteome</keyword>
<comment type="caution">
    <text evidence="6">The sequence shown here is derived from an EMBL/GenBank/DDBJ whole genome shotgun (WGS) entry which is preliminary data.</text>
</comment>
<accession>A0A9D4B698</accession>
<dbReference type="GO" id="GO:0030246">
    <property type="term" value="F:carbohydrate binding"/>
    <property type="evidence" value="ECO:0007669"/>
    <property type="project" value="UniProtKB-KW"/>
</dbReference>
<dbReference type="InterPro" id="IPR033992">
    <property type="entry name" value="NKR-like_CTLD"/>
</dbReference>
<feature type="transmembrane region" description="Helical" evidence="4">
    <location>
        <begin position="34"/>
        <end position="58"/>
    </location>
</feature>
<keyword evidence="4" id="KW-0472">Membrane</keyword>
<evidence type="ECO:0000313" key="7">
    <source>
        <dbReference type="Proteomes" id="UP000827986"/>
    </source>
</evidence>
<organism evidence="6 7">
    <name type="scientific">Mauremys mutica</name>
    <name type="common">yellowpond turtle</name>
    <dbReference type="NCBI Taxonomy" id="74926"/>
    <lineage>
        <taxon>Eukaryota</taxon>
        <taxon>Metazoa</taxon>
        <taxon>Chordata</taxon>
        <taxon>Craniata</taxon>
        <taxon>Vertebrata</taxon>
        <taxon>Euteleostomi</taxon>
        <taxon>Archelosauria</taxon>
        <taxon>Testudinata</taxon>
        <taxon>Testudines</taxon>
        <taxon>Cryptodira</taxon>
        <taxon>Durocryptodira</taxon>
        <taxon>Testudinoidea</taxon>
        <taxon>Geoemydidae</taxon>
        <taxon>Geoemydinae</taxon>
        <taxon>Mauremys</taxon>
    </lineage>
</organism>
<feature type="domain" description="C-type lectin" evidence="5">
    <location>
        <begin position="241"/>
        <end position="345"/>
    </location>
</feature>
<dbReference type="PANTHER" id="PTHR45710">
    <property type="entry name" value="C-TYPE LECTIN DOMAIN-CONTAINING PROTEIN 180"/>
    <property type="match status" value="1"/>
</dbReference>
<evidence type="ECO:0000256" key="4">
    <source>
        <dbReference type="SAM" id="Phobius"/>
    </source>
</evidence>
<keyword evidence="4" id="KW-1133">Transmembrane helix</keyword>
<dbReference type="SUPFAM" id="SSF56436">
    <property type="entry name" value="C-type lectin-like"/>
    <property type="match status" value="2"/>
</dbReference>
<gene>
    <name evidence="6" type="ORF">KIL84_004400</name>
</gene>
<dbReference type="AlphaFoldDB" id="A0A9D4B698"/>
<dbReference type="InterPro" id="IPR001304">
    <property type="entry name" value="C-type_lectin-like"/>
</dbReference>
<dbReference type="CDD" id="cd03593">
    <property type="entry name" value="CLECT_NK_receptors_like"/>
    <property type="match status" value="2"/>
</dbReference>
<feature type="domain" description="C-type lectin" evidence="5">
    <location>
        <begin position="78"/>
        <end position="149"/>
    </location>
</feature>
<evidence type="ECO:0000259" key="5">
    <source>
        <dbReference type="PROSITE" id="PS50041"/>
    </source>
</evidence>
<dbReference type="Pfam" id="PF00059">
    <property type="entry name" value="Lectin_C"/>
    <property type="match status" value="2"/>
</dbReference>
<dbReference type="PROSITE" id="PS50041">
    <property type="entry name" value="C_TYPE_LECTIN_2"/>
    <property type="match status" value="2"/>
</dbReference>
<reference evidence="6" key="1">
    <citation type="submission" date="2021-09" db="EMBL/GenBank/DDBJ databases">
        <title>The genome of Mauremys mutica provides insights into the evolution of semi-aquatic lifestyle.</title>
        <authorList>
            <person name="Gong S."/>
            <person name="Gao Y."/>
        </authorList>
    </citation>
    <scope>NUCLEOTIDE SEQUENCE</scope>
    <source>
        <strain evidence="6">MM-2020</strain>
        <tissue evidence="6">Muscle</tissue>
    </source>
</reference>
<keyword evidence="4" id="KW-0812">Transmembrane</keyword>
<dbReference type="Gene3D" id="3.10.100.10">
    <property type="entry name" value="Mannose-Binding Protein A, subunit A"/>
    <property type="match status" value="2"/>
</dbReference>
<evidence type="ECO:0000313" key="6">
    <source>
        <dbReference type="EMBL" id="KAH1182908.1"/>
    </source>
</evidence>
<dbReference type="InterPro" id="IPR016186">
    <property type="entry name" value="C-type_lectin-like/link_sf"/>
</dbReference>
<dbReference type="EMBL" id="JAHDVG010000466">
    <property type="protein sequence ID" value="KAH1182908.1"/>
    <property type="molecule type" value="Genomic_DNA"/>
</dbReference>
<feature type="transmembrane region" description="Helical" evidence="4">
    <location>
        <begin position="197"/>
        <end position="221"/>
    </location>
</feature>
<dbReference type="InterPro" id="IPR016187">
    <property type="entry name" value="CTDL_fold"/>
</dbReference>